<proteinExistence type="predicted"/>
<name>A0A979G3M0_CHIPD</name>
<dbReference type="KEGG" id="cpi:Cpin_2745"/>
<dbReference type="OrthoDB" id="1466170at2"/>
<evidence type="ECO:0000313" key="2">
    <source>
        <dbReference type="Proteomes" id="UP000002215"/>
    </source>
</evidence>
<reference evidence="1 2" key="2">
    <citation type="journal article" date="2010" name="Stand. Genomic Sci.">
        <title>Complete genome sequence of Chitinophaga pinensis type strain (UQM 2034).</title>
        <authorList>
            <person name="Glavina Del Rio T."/>
            <person name="Abt B."/>
            <person name="Spring S."/>
            <person name="Lapidus A."/>
            <person name="Nolan M."/>
            <person name="Tice H."/>
            <person name="Copeland A."/>
            <person name="Cheng J.F."/>
            <person name="Chen F."/>
            <person name="Bruce D."/>
            <person name="Goodwin L."/>
            <person name="Pitluck S."/>
            <person name="Ivanova N."/>
            <person name="Mavromatis K."/>
            <person name="Mikhailova N."/>
            <person name="Pati A."/>
            <person name="Chen A."/>
            <person name="Palaniappan K."/>
            <person name="Land M."/>
            <person name="Hauser L."/>
            <person name="Chang Y.J."/>
            <person name="Jeffries C.D."/>
            <person name="Chain P."/>
            <person name="Saunders E."/>
            <person name="Detter J.C."/>
            <person name="Brettin T."/>
            <person name="Rohde M."/>
            <person name="Goker M."/>
            <person name="Bristow J."/>
            <person name="Eisen J.A."/>
            <person name="Markowitz V."/>
            <person name="Hugenholtz P."/>
            <person name="Kyrpides N.C."/>
            <person name="Klenk H.P."/>
            <person name="Lucas S."/>
        </authorList>
    </citation>
    <scope>NUCLEOTIDE SEQUENCE [LARGE SCALE GENOMIC DNA]</scope>
    <source>
        <strain evidence="2">ATCC 43595 / DSM 2588 / LMG 13176 / NBRC 15968 / NCIMB 11800 / UQM 2034</strain>
    </source>
</reference>
<accession>A0A979G3M0</accession>
<dbReference type="EMBL" id="CP001699">
    <property type="protein sequence ID" value="ACU60224.1"/>
    <property type="molecule type" value="Genomic_DNA"/>
</dbReference>
<evidence type="ECO:0000313" key="1">
    <source>
        <dbReference type="EMBL" id="ACU60224.1"/>
    </source>
</evidence>
<dbReference type="RefSeq" id="WP_012790400.1">
    <property type="nucleotide sequence ID" value="NC_013132.1"/>
</dbReference>
<dbReference type="Proteomes" id="UP000002215">
    <property type="component" value="Chromosome"/>
</dbReference>
<gene>
    <name evidence="1" type="ordered locus">Cpin_2745</name>
</gene>
<protein>
    <submittedName>
        <fullName evidence="1">Uncharacterized protein</fullName>
    </submittedName>
</protein>
<sequence>MKKIWLPIISFIISIQICSAVPVHLLWDKAEQAFFNYDLSGSAAAIREIIHSPQTTQEDRAKAFRTLAGRDWQFYNDYTLAKKHIDSALSAFATPDNYTLLSDIEAGAAHYSASLTAADKALSSARSPAEWQSAALCYARTAFLQNHTHGTLNTPVLHKAASLLQTVLEQMPGHPQAARQLIGIGILDKNGPLILAGWKAYFHFSTPQSVWNYQKTNAETLAAILPQWTGRNTTENEKIARALASSRFYEYAALLATPAQQDILHYAAFLRQTDKLITYYYQQLALKKANDSLFETHLLQSCAQLLQQLHLSAGTQPLTYDTFLEIMTPRFGTSGFLGVSSGFSSKEICLGHIVNITHKEVLQYGYKGSLTFIEVDLMTSNGFTGWFTDGKSRNGGWSVNDTIYQVREAYIEEPMNVWTMVTDSSVRKERLAPFENVMGSHDTATILNGIGVRMRMDALDTLYAVLKRQGLQGRDLQVAFMTAFETKQQDASIFAHEGRHSIDQIYFKKEFEDAPSKEREYRAKLSEIACAEFPVFLLGKIISRTGPGGHGQANQMILNEVLQWMYKHPSAINGYDPEIPAIKQIYLLSAAQIRNCFRDIDPLYKG</sequence>
<reference evidence="2" key="1">
    <citation type="submission" date="2009-08" db="EMBL/GenBank/DDBJ databases">
        <title>The complete genome of Chitinophaga pinensis DSM 2588.</title>
        <authorList>
            <consortium name="US DOE Joint Genome Institute (JGI-PGF)"/>
            <person name="Lucas S."/>
            <person name="Copeland A."/>
            <person name="Lapidus A."/>
            <person name="Glavina del Rio T."/>
            <person name="Dalin E."/>
            <person name="Tice H."/>
            <person name="Bruce D."/>
            <person name="Goodwin L."/>
            <person name="Pitluck S."/>
            <person name="Kyrpides N."/>
            <person name="Mavromatis K."/>
            <person name="Ivanova N."/>
            <person name="Mikhailova N."/>
            <person name="Sims D."/>
            <person name="Meinche L."/>
            <person name="Brettin T."/>
            <person name="Detter J.C."/>
            <person name="Han C."/>
            <person name="Larimer F."/>
            <person name="Land M."/>
            <person name="Hauser L."/>
            <person name="Markowitz V."/>
            <person name="Cheng J.-F."/>
            <person name="Hugenholtz P."/>
            <person name="Woyke T."/>
            <person name="Wu D."/>
            <person name="Spring S."/>
            <person name="Klenk H.-P."/>
            <person name="Eisen J.A."/>
        </authorList>
    </citation>
    <scope>NUCLEOTIDE SEQUENCE [LARGE SCALE GENOMIC DNA]</scope>
    <source>
        <strain evidence="2">ATCC 43595 / DSM 2588 / LMG 13176 / NBRC 15968 / NCIMB 11800 / UQM 2034</strain>
    </source>
</reference>
<dbReference type="AlphaFoldDB" id="A0A979G3M0"/>
<organism evidence="1 2">
    <name type="scientific">Chitinophaga pinensis (strain ATCC 43595 / DSM 2588 / LMG 13176 / NBRC 15968 / NCIMB 11800 / UQM 2034)</name>
    <dbReference type="NCBI Taxonomy" id="485918"/>
    <lineage>
        <taxon>Bacteria</taxon>
        <taxon>Pseudomonadati</taxon>
        <taxon>Bacteroidota</taxon>
        <taxon>Chitinophagia</taxon>
        <taxon>Chitinophagales</taxon>
        <taxon>Chitinophagaceae</taxon>
        <taxon>Chitinophaga</taxon>
    </lineage>
</organism>